<dbReference type="InterPro" id="IPR059226">
    <property type="entry name" value="Choice_anch_Q_dom"/>
</dbReference>
<dbReference type="InterPro" id="IPR035986">
    <property type="entry name" value="PKD_dom_sf"/>
</dbReference>
<evidence type="ECO:0000313" key="3">
    <source>
        <dbReference type="EMBL" id="NEU70292.1"/>
    </source>
</evidence>
<dbReference type="SMART" id="SM00710">
    <property type="entry name" value="PbH1"/>
    <property type="match status" value="4"/>
</dbReference>
<dbReference type="InterPro" id="IPR017868">
    <property type="entry name" value="Filamin/ABP280_repeat-like"/>
</dbReference>
<dbReference type="PROSITE" id="PS50194">
    <property type="entry name" value="FILAMIN_REPEAT"/>
    <property type="match status" value="1"/>
</dbReference>
<sequence>MTCSLPSFFWFSLRALSLLLLSSGLLAQAQSSVTPATTGAQTGQPGTTVPEINLLPTDHQPLPVPAPTRSARLMAPAASTIRYVKAGATGTGATWSNASGDLQAMINASASGDQVWMAGGTYKPSTSGLTDARSATFRAKAGVTILGGFTGATGTEGNAGARTTTPSSTTLSGDLGTIGDQADNAYHVVYVGLNAGEVALLDGLCMTGGNANGSTGTDKRGGGIWISGNVSLANCQITGNTCIELGGGIYLQNGATGGSWNNCQIINNSAPQGNGSGAGGALLNCSNYQLRNCQFTANQTSYLGGGLYISGSTPIQLVSCVFDQNAATAFGGFGAGLNLNYSSATIVNSFFTRNRGNYGGGLLSGNGSVATCINTTIRANTSGVAGGAVYSFNDGRINLTNCVLWGNGGQNVAAGFNNYFSYTLTQPIPFNYNDQGGNIIATFDPFENSTGPDLKACAPAIDAGSDAVNATTTDVLGNARKVRTIDMGAAEFRGTSYTLSVTAQATPSVVCVGISTSLQATPSGSPNTPYSYTWVAPAGATLSSTSDNPTLVKPTTAGTPNFTVNVTDRLGCLATASVSVTANAVPTQYSVTGGGSYCVGSNGVVVGLSGSETGVNYQLQRDGKAVGNTIAGTGSALSFGSQTAAGNYTVQATNASTACQQSMTGSAVVTPNPLPTPFSVTGGGSYCAAGSGVVVGLAGSQTGVSYQLLRDGNAVGNAVAGTGSALSFGSQTTTGTYTVQAINTSTTCQQTMSGSATVIVGNLPTAGLINNGPLSCTMTTVTLTATGGRSYTFTDGNGQVLTGTGDTRSVNSPGIYTVRVANEAGCTSTTTTSVTSNTVVVTATLSASPSTTLTCSQPTLTLTASGGDTYRFSPTVASQSGNRATVTQAGVYSVTATSTTTGCFSTTSITISQDNAAPSASLASSGPLSCTMTSMTLTASPGGQSYRFSDGAMPIGTTNQAMVTTAGIYSVTVLAGNGCSSVASTTVTGDQTPPTVSISPSSATLTCANPSATLTAVGTGSFRWNTGAQTTTITATTAGPYSVTVMGSNGCVATASALVSSDQTAPSVNITPTSGTLTCASPTLTLTANTSAPTLLWSNGQTTPSITVNTAGTYSVTATGSNGCSGTSNAVHIESAQDVPPATLVASGGLSCAVTSVTLTANAGDELSYRFSSGVTQMGTSNTATVNIAGTYSVTVTNTATGCTNTASTVVTQDNSQPTVSISPTTATLTCGLPTATLTASTSVSSLTWSTGQTTSSISVSASGTYSVTVTSANGCMAMAQATISGTTNAPTAPTLAASPATATTNQPITVTANGCPGGTINWTALGGTGQANGNTYTLSQPGNYTLSATCSLNGCTSSSSTPLSVQIRPGGFAITGVSMVNCQLIDEAKGGYQVQFTPQYAGQNSNPISFSVVNELAPTTAPAPYALRLYTDNPVITLVATQAGNAEARFAYNWLASCQSGTSPNQPPTTTGVPSQSILVGQGYQLQLATYFSDPDGQALSFQASGLPAGLSLSGSIISGAPSQTGVSTVNVTAIDPGGLQVSTSFQLTVNPMPVTPPTGFAIVGVSTVSCQVLSAGERRLTFTPQYAGVSAAPISFSVVNELVATTNPGPYSLNLYTDNPTITLSAQQGATVSTYRYNWLAVCTPSARIGSGEAGARLTVRVLGNPVAGNSAEVEINGAAGQPVQLNVVDGQGKSVHTQRIDQAGAVERVSLSLGASNGVLLLRVSTPTQQQHVKLLRF</sequence>
<dbReference type="PROSITE" id="PS50835">
    <property type="entry name" value="IG_LIKE"/>
    <property type="match status" value="1"/>
</dbReference>
<dbReference type="InterPro" id="IPR006626">
    <property type="entry name" value="PbH1"/>
</dbReference>
<dbReference type="GO" id="GO:0016020">
    <property type="term" value="C:membrane"/>
    <property type="evidence" value="ECO:0007669"/>
    <property type="project" value="InterPro"/>
</dbReference>
<dbReference type="Pfam" id="PF05345">
    <property type="entry name" value="He_PIG"/>
    <property type="match status" value="1"/>
</dbReference>
<comment type="caution">
    <text evidence="3">The sequence shown here is derived from an EMBL/GenBank/DDBJ whole genome shotgun (WGS) entry which is preliminary data.</text>
</comment>
<evidence type="ECO:0000313" key="4">
    <source>
        <dbReference type="Proteomes" id="UP000477386"/>
    </source>
</evidence>
<reference evidence="3 4" key="1">
    <citation type="submission" date="2020-02" db="EMBL/GenBank/DDBJ databases">
        <title>Draft genome sequence of two Spirosoma agri KCTC 52727 and Spirosoma terrae KCTC 52035.</title>
        <authorList>
            <person name="Rojas J."/>
            <person name="Ambika Manirajan B."/>
            <person name="Ratering S."/>
            <person name="Suarez C."/>
            <person name="Schnell S."/>
        </authorList>
    </citation>
    <scope>NUCLEOTIDE SEQUENCE [LARGE SCALE GENOMIC DNA]</scope>
    <source>
        <strain evidence="3 4">KCTC 52727</strain>
    </source>
</reference>
<dbReference type="EMBL" id="JAAGNZ010000004">
    <property type="protein sequence ID" value="NEU70292.1"/>
    <property type="molecule type" value="Genomic_DNA"/>
</dbReference>
<dbReference type="RefSeq" id="WP_164043608.1">
    <property type="nucleotide sequence ID" value="NZ_JAAGNZ010000004.1"/>
</dbReference>
<dbReference type="Gene3D" id="2.60.40.10">
    <property type="entry name" value="Immunoglobulins"/>
    <property type="match status" value="2"/>
</dbReference>
<dbReference type="NCBIfam" id="NF041518">
    <property type="entry name" value="choice_anch_Q"/>
    <property type="match status" value="1"/>
</dbReference>
<dbReference type="GO" id="GO:0005509">
    <property type="term" value="F:calcium ion binding"/>
    <property type="evidence" value="ECO:0007669"/>
    <property type="project" value="InterPro"/>
</dbReference>
<keyword evidence="4" id="KW-1185">Reference proteome</keyword>
<accession>A0A6M0IQS1</accession>
<dbReference type="SMART" id="SM00736">
    <property type="entry name" value="CADG"/>
    <property type="match status" value="1"/>
</dbReference>
<evidence type="ECO:0000259" key="2">
    <source>
        <dbReference type="PROSITE" id="PS50835"/>
    </source>
</evidence>
<feature type="chain" id="PRO_5026880534" description="Ig-like domain-containing protein" evidence="1">
    <location>
        <begin position="28"/>
        <end position="1741"/>
    </location>
</feature>
<dbReference type="InterPro" id="IPR015919">
    <property type="entry name" value="Cadherin-like_sf"/>
</dbReference>
<organism evidence="3 4">
    <name type="scientific">Spirosoma agri</name>
    <dbReference type="NCBI Taxonomy" id="1987381"/>
    <lineage>
        <taxon>Bacteria</taxon>
        <taxon>Pseudomonadati</taxon>
        <taxon>Bacteroidota</taxon>
        <taxon>Cytophagia</taxon>
        <taxon>Cytophagales</taxon>
        <taxon>Cytophagaceae</taxon>
        <taxon>Spirosoma</taxon>
    </lineage>
</organism>
<feature type="signal peptide" evidence="1">
    <location>
        <begin position="1"/>
        <end position="27"/>
    </location>
</feature>
<dbReference type="SUPFAM" id="SSF49299">
    <property type="entry name" value="PKD domain"/>
    <property type="match status" value="1"/>
</dbReference>
<proteinExistence type="predicted"/>
<gene>
    <name evidence="3" type="ORF">GK091_25680</name>
</gene>
<dbReference type="SMART" id="SM00089">
    <property type="entry name" value="PKD"/>
    <property type="match status" value="5"/>
</dbReference>
<dbReference type="InterPro" id="IPR007110">
    <property type="entry name" value="Ig-like_dom"/>
</dbReference>
<name>A0A6M0IQS1_9BACT</name>
<dbReference type="Gene3D" id="2.160.20.10">
    <property type="entry name" value="Single-stranded right-handed beta-helix, Pectin lyase-like"/>
    <property type="match status" value="1"/>
</dbReference>
<dbReference type="InterPro" id="IPR011050">
    <property type="entry name" value="Pectin_lyase_fold/virulence"/>
</dbReference>
<dbReference type="SUPFAM" id="SSF51126">
    <property type="entry name" value="Pectin lyase-like"/>
    <property type="match status" value="1"/>
</dbReference>
<protein>
    <recommendedName>
        <fullName evidence="2">Ig-like domain-containing protein</fullName>
    </recommendedName>
</protein>
<dbReference type="InterPro" id="IPR012334">
    <property type="entry name" value="Pectin_lyas_fold"/>
</dbReference>
<feature type="domain" description="Ig-like" evidence="2">
    <location>
        <begin position="1040"/>
        <end position="1172"/>
    </location>
</feature>
<dbReference type="InterPro" id="IPR013783">
    <property type="entry name" value="Ig-like_fold"/>
</dbReference>
<keyword evidence="1" id="KW-0732">Signal</keyword>
<dbReference type="InterPro" id="IPR006644">
    <property type="entry name" value="Cadg"/>
</dbReference>
<evidence type="ECO:0000256" key="1">
    <source>
        <dbReference type="SAM" id="SignalP"/>
    </source>
</evidence>
<dbReference type="Proteomes" id="UP000477386">
    <property type="component" value="Unassembled WGS sequence"/>
</dbReference>
<dbReference type="SUPFAM" id="SSF49313">
    <property type="entry name" value="Cadherin-like"/>
    <property type="match status" value="1"/>
</dbReference>
<dbReference type="InterPro" id="IPR022409">
    <property type="entry name" value="PKD/Chitinase_dom"/>
</dbReference>